<evidence type="ECO:0000256" key="9">
    <source>
        <dbReference type="ARBA" id="ARBA00023027"/>
    </source>
</evidence>
<evidence type="ECO:0000256" key="1">
    <source>
        <dbReference type="ARBA" id="ARBA00004496"/>
    </source>
</evidence>
<evidence type="ECO:0000256" key="2">
    <source>
        <dbReference type="ARBA" id="ARBA00007532"/>
    </source>
</evidence>
<dbReference type="SUPFAM" id="SSF51905">
    <property type="entry name" value="FAD/NAD(P)-binding domain"/>
    <property type="match status" value="1"/>
</dbReference>
<dbReference type="PRINTS" id="PR00368">
    <property type="entry name" value="FADPNR"/>
</dbReference>
<dbReference type="AlphaFoldDB" id="A0A3N9UJ79"/>
<keyword evidence="9 14" id="KW-0520">NAD</keyword>
<keyword evidence="6 16" id="KW-0285">Flavoprotein</keyword>
<dbReference type="SUPFAM" id="SSF55424">
    <property type="entry name" value="FAD/NAD-linked reductases, dimerisation (C-terminal) domain"/>
    <property type="match status" value="1"/>
</dbReference>
<proteinExistence type="inferred from homology"/>
<sequence>MNSYNLVVIGGGPGGYVAAIRAANLGLSVALVEKDELGGTCLNRGCIPSKTLLHHAEVIEQIKNASSWGIETGEVSVSIEKIMKRKDQVIKRLRTGIAALLKAGKITHYHGQGTVTEDQRILVENENENLVLHAEKIILATGSTPFIPSIPGIDQVNVHTSDTIFDIKEIPSTLVIIGGGIIGVEIASIFASLDVKVTIIEMADRLVPNEDVDAIQLLQKELQKKGIQILTSSSVTELQQEGLRKYVKIENGDKKVTVLECDEVLVAVGRKPNFTGTHQLDLALNGPFVAVNDYLETSIPNVYAIGDLIGGWQLAHVASAEGLIAASNAAGHSEIVDYKVIPRCIYTNPEVASVGMTEREAKEKGLDIKIQTYQFAGNGKALTMDEKVGFVKVIAERKYGEILGVVMAGPHVTEMISESSAFIHLEGTMDELGKLIHPHPSLSEALFETAEAWLDQGIHVINK</sequence>
<feature type="domain" description="Pyridine nucleotide-disulphide oxidoreductase dimerisation" evidence="17">
    <location>
        <begin position="341"/>
        <end position="448"/>
    </location>
</feature>
<dbReference type="PANTHER" id="PTHR22912">
    <property type="entry name" value="DISULFIDE OXIDOREDUCTASE"/>
    <property type="match status" value="1"/>
</dbReference>
<evidence type="ECO:0000256" key="4">
    <source>
        <dbReference type="ARBA" id="ARBA00016961"/>
    </source>
</evidence>
<dbReference type="PANTHER" id="PTHR22912:SF217">
    <property type="entry name" value="DIHYDROLIPOYL DEHYDROGENASE"/>
    <property type="match status" value="1"/>
</dbReference>
<evidence type="ECO:0000256" key="15">
    <source>
        <dbReference type="PIRSR" id="PIRSR000350-4"/>
    </source>
</evidence>
<evidence type="ECO:0000256" key="6">
    <source>
        <dbReference type="ARBA" id="ARBA00022630"/>
    </source>
</evidence>
<keyword evidence="7 14" id="KW-0274">FAD</keyword>
<evidence type="ECO:0000256" key="16">
    <source>
        <dbReference type="RuleBase" id="RU003692"/>
    </source>
</evidence>
<feature type="binding site" evidence="14">
    <location>
        <position position="113"/>
    </location>
    <ligand>
        <name>FAD</name>
        <dbReference type="ChEBI" id="CHEBI:57692"/>
    </ligand>
</feature>
<dbReference type="InterPro" id="IPR016156">
    <property type="entry name" value="FAD/NAD-linked_Rdtase_dimer_sf"/>
</dbReference>
<dbReference type="InterPro" id="IPR023753">
    <property type="entry name" value="FAD/NAD-binding_dom"/>
</dbReference>
<dbReference type="PIRSF" id="PIRSF000350">
    <property type="entry name" value="Mercury_reductase_MerA"/>
    <property type="match status" value="1"/>
</dbReference>
<reference evidence="19 20" key="1">
    <citation type="journal article" date="2013" name="J. Microbiol.">
        <title>Lysinibacillus chungkukjangi sp. nov., isolated from Chungkukjang, Korean fermented soybean food.</title>
        <authorList>
            <person name="Kim S.J."/>
            <person name="Jang Y.H."/>
            <person name="Hamada M."/>
            <person name="Ahn J.H."/>
            <person name="Weon H.Y."/>
            <person name="Suzuki K."/>
            <person name="Whang K.S."/>
            <person name="Kwon S.W."/>
        </authorList>
    </citation>
    <scope>NUCLEOTIDE SEQUENCE [LARGE SCALE GENOMIC DNA]</scope>
    <source>
        <strain evidence="19 20">MCCC 1A12701</strain>
    </source>
</reference>
<organism evidence="19 20">
    <name type="scientific">Lysinibacillus composti</name>
    <dbReference type="NCBI Taxonomy" id="720633"/>
    <lineage>
        <taxon>Bacteria</taxon>
        <taxon>Bacillati</taxon>
        <taxon>Bacillota</taxon>
        <taxon>Bacilli</taxon>
        <taxon>Bacillales</taxon>
        <taxon>Bacillaceae</taxon>
        <taxon>Lysinibacillus</taxon>
    </lineage>
</organism>
<evidence type="ECO:0000256" key="12">
    <source>
        <dbReference type="ARBA" id="ARBA00049187"/>
    </source>
</evidence>
<dbReference type="InterPro" id="IPR001100">
    <property type="entry name" value="Pyr_nuc-diS_OxRdtase"/>
</dbReference>
<gene>
    <name evidence="19" type="primary">lpdA</name>
    <name evidence="19" type="ORF">EBB45_00340</name>
</gene>
<dbReference type="Pfam" id="PF07992">
    <property type="entry name" value="Pyr_redox_2"/>
    <property type="match status" value="1"/>
</dbReference>
<evidence type="ECO:0000259" key="18">
    <source>
        <dbReference type="Pfam" id="PF07992"/>
    </source>
</evidence>
<name>A0A3N9UJ79_9BACI</name>
<dbReference type="OrthoDB" id="9800167at2"/>
<dbReference type="Proteomes" id="UP000274033">
    <property type="component" value="Unassembled WGS sequence"/>
</dbReference>
<comment type="similarity">
    <text evidence="2 16">Belongs to the class-I pyridine nucleotide-disulfide oxidoreductase family.</text>
</comment>
<dbReference type="GO" id="GO:0004148">
    <property type="term" value="F:dihydrolipoyl dehydrogenase (NADH) activity"/>
    <property type="evidence" value="ECO:0007669"/>
    <property type="project" value="UniProtKB-EC"/>
</dbReference>
<keyword evidence="5" id="KW-0963">Cytoplasm</keyword>
<comment type="catalytic activity">
    <reaction evidence="12 16">
        <text>N(6)-[(R)-dihydrolipoyl]-L-lysyl-[protein] + NAD(+) = N(6)-[(R)-lipoyl]-L-lysyl-[protein] + NADH + H(+)</text>
        <dbReference type="Rhea" id="RHEA:15045"/>
        <dbReference type="Rhea" id="RHEA-COMP:10474"/>
        <dbReference type="Rhea" id="RHEA-COMP:10475"/>
        <dbReference type="ChEBI" id="CHEBI:15378"/>
        <dbReference type="ChEBI" id="CHEBI:57540"/>
        <dbReference type="ChEBI" id="CHEBI:57945"/>
        <dbReference type="ChEBI" id="CHEBI:83099"/>
        <dbReference type="ChEBI" id="CHEBI:83100"/>
        <dbReference type="EC" id="1.8.1.4"/>
    </reaction>
</comment>
<dbReference type="GO" id="GO:0005737">
    <property type="term" value="C:cytoplasm"/>
    <property type="evidence" value="ECO:0007669"/>
    <property type="project" value="UniProtKB-SubCell"/>
</dbReference>
<protein>
    <recommendedName>
        <fullName evidence="4 16">Dihydrolipoyl dehydrogenase</fullName>
        <ecNumber evidence="3 16">1.8.1.4</ecNumber>
    </recommendedName>
</protein>
<comment type="caution">
    <text evidence="19">The sequence shown here is derived from an EMBL/GenBank/DDBJ whole genome shotgun (WGS) entry which is preliminary data.</text>
</comment>
<feature type="disulfide bond" description="Redox-active" evidence="15">
    <location>
        <begin position="41"/>
        <end position="46"/>
    </location>
</feature>
<dbReference type="PRINTS" id="PR00411">
    <property type="entry name" value="PNDRDTASEI"/>
</dbReference>
<dbReference type="InterPro" id="IPR006258">
    <property type="entry name" value="Lipoamide_DH"/>
</dbReference>
<comment type="miscellaneous">
    <text evidence="16">The active site is a redox-active disulfide bond.</text>
</comment>
<evidence type="ECO:0000256" key="8">
    <source>
        <dbReference type="ARBA" id="ARBA00023002"/>
    </source>
</evidence>
<keyword evidence="20" id="KW-1185">Reference proteome</keyword>
<dbReference type="InterPro" id="IPR050151">
    <property type="entry name" value="Class-I_Pyr_Nuc-Dis_Oxidored"/>
</dbReference>
<evidence type="ECO:0000256" key="14">
    <source>
        <dbReference type="PIRSR" id="PIRSR000350-3"/>
    </source>
</evidence>
<evidence type="ECO:0000313" key="20">
    <source>
        <dbReference type="Proteomes" id="UP000274033"/>
    </source>
</evidence>
<comment type="subcellular location">
    <subcellularLocation>
        <location evidence="1">Cytoplasm</location>
    </subcellularLocation>
</comment>
<dbReference type="PROSITE" id="PS00076">
    <property type="entry name" value="PYRIDINE_REDOX_1"/>
    <property type="match status" value="1"/>
</dbReference>
<keyword evidence="14" id="KW-0547">Nucleotide-binding</keyword>
<feature type="binding site" evidence="14">
    <location>
        <position position="50"/>
    </location>
    <ligand>
        <name>FAD</name>
        <dbReference type="ChEBI" id="CHEBI:57692"/>
    </ligand>
</feature>
<dbReference type="EC" id="1.8.1.4" evidence="3 16"/>
<evidence type="ECO:0000256" key="11">
    <source>
        <dbReference type="ARBA" id="ARBA00023284"/>
    </source>
</evidence>
<dbReference type="InterPro" id="IPR036188">
    <property type="entry name" value="FAD/NAD-bd_sf"/>
</dbReference>
<evidence type="ECO:0000256" key="10">
    <source>
        <dbReference type="ARBA" id="ARBA00023157"/>
    </source>
</evidence>
<evidence type="ECO:0000256" key="13">
    <source>
        <dbReference type="PIRSR" id="PIRSR000350-2"/>
    </source>
</evidence>
<evidence type="ECO:0000259" key="17">
    <source>
        <dbReference type="Pfam" id="PF02852"/>
    </source>
</evidence>
<feature type="domain" description="FAD/NAD(P)-binding" evidence="18">
    <location>
        <begin position="4"/>
        <end position="322"/>
    </location>
</feature>
<dbReference type="Gene3D" id="3.30.390.30">
    <property type="match status" value="1"/>
</dbReference>
<feature type="binding site" evidence="14">
    <location>
        <position position="201"/>
    </location>
    <ligand>
        <name>NAD(+)</name>
        <dbReference type="ChEBI" id="CHEBI:57540"/>
    </ligand>
</feature>
<keyword evidence="8 16" id="KW-0560">Oxidoreductase</keyword>
<feature type="binding site" evidence="14">
    <location>
        <begin position="141"/>
        <end position="143"/>
    </location>
    <ligand>
        <name>FAD</name>
        <dbReference type="ChEBI" id="CHEBI:57692"/>
    </ligand>
</feature>
<comment type="cofactor">
    <cofactor evidence="14 16">
        <name>FAD</name>
        <dbReference type="ChEBI" id="CHEBI:57692"/>
    </cofactor>
    <text evidence="14 16">Binds 1 FAD per subunit.</text>
</comment>
<dbReference type="RefSeq" id="WP_124761483.1">
    <property type="nucleotide sequence ID" value="NZ_JAFBDY010000001.1"/>
</dbReference>
<feature type="binding site" evidence="14">
    <location>
        <position position="269"/>
    </location>
    <ligand>
        <name>NAD(+)</name>
        <dbReference type="ChEBI" id="CHEBI:57540"/>
    </ligand>
</feature>
<dbReference type="EMBL" id="RRCT01000001">
    <property type="protein sequence ID" value="RQW76040.1"/>
    <property type="molecule type" value="Genomic_DNA"/>
</dbReference>
<keyword evidence="11 16" id="KW-0676">Redox-active center</keyword>
<dbReference type="Pfam" id="PF02852">
    <property type="entry name" value="Pyr_redox_dim"/>
    <property type="match status" value="1"/>
</dbReference>
<feature type="binding site" evidence="14">
    <location>
        <begin position="178"/>
        <end position="185"/>
    </location>
    <ligand>
        <name>NAD(+)</name>
        <dbReference type="ChEBI" id="CHEBI:57540"/>
    </ligand>
</feature>
<dbReference type="GO" id="GO:0050660">
    <property type="term" value="F:flavin adenine dinucleotide binding"/>
    <property type="evidence" value="ECO:0007669"/>
    <property type="project" value="InterPro"/>
</dbReference>
<evidence type="ECO:0000313" key="19">
    <source>
        <dbReference type="EMBL" id="RQW76040.1"/>
    </source>
</evidence>
<dbReference type="InterPro" id="IPR004099">
    <property type="entry name" value="Pyr_nucl-diS_OxRdtase_dimer"/>
</dbReference>
<dbReference type="GO" id="GO:0006103">
    <property type="term" value="P:2-oxoglutarate metabolic process"/>
    <property type="evidence" value="ECO:0007669"/>
    <property type="project" value="TreeGrafter"/>
</dbReference>
<dbReference type="Gene3D" id="3.50.50.60">
    <property type="entry name" value="FAD/NAD(P)-binding domain"/>
    <property type="match status" value="2"/>
</dbReference>
<dbReference type="NCBIfam" id="TIGR01350">
    <property type="entry name" value="lipoamide_DH"/>
    <property type="match status" value="1"/>
</dbReference>
<dbReference type="InterPro" id="IPR012999">
    <property type="entry name" value="Pyr_OxRdtase_I_AS"/>
</dbReference>
<evidence type="ECO:0000256" key="3">
    <source>
        <dbReference type="ARBA" id="ARBA00012608"/>
    </source>
</evidence>
<evidence type="ECO:0000256" key="5">
    <source>
        <dbReference type="ARBA" id="ARBA00022490"/>
    </source>
</evidence>
<evidence type="ECO:0000256" key="7">
    <source>
        <dbReference type="ARBA" id="ARBA00022827"/>
    </source>
</evidence>
<accession>A0A3N9UJ79</accession>
<feature type="binding site" evidence="14">
    <location>
        <position position="307"/>
    </location>
    <ligand>
        <name>FAD</name>
        <dbReference type="ChEBI" id="CHEBI:57692"/>
    </ligand>
</feature>
<keyword evidence="10" id="KW-1015">Disulfide bond</keyword>
<dbReference type="FunFam" id="3.30.390.30:FF:000001">
    <property type="entry name" value="Dihydrolipoyl dehydrogenase"/>
    <property type="match status" value="1"/>
</dbReference>
<feature type="active site" description="Proton acceptor" evidence="13">
    <location>
        <position position="439"/>
    </location>
</feature>